<evidence type="ECO:0000256" key="2">
    <source>
        <dbReference type="ARBA" id="ARBA00004496"/>
    </source>
</evidence>
<sequence>MKNENQRLRDIALDILLTIGESGGFSHLVIDQKLKKSQLELRDKALLTELVYGTMQHKLTLQYYTNYFVKKPEKMKNWVKWLFYLSIYQMEYLEKIPDHAIIHESVEIAKNRGHKGIANLVNGVLRTIQRNGLPDLNNITDLIERLSIQTSHPYWLVKRWFLQFGEEITREMCETNTAHKQMSIRVQPLKIRRDELMKQLENDGIHTKTSPISDQGMIIEEGNVLNHETFQQHFFTVQDESSMLVAELMDIKQGMTILDSCSAPGGKTTHIAEKMQDNGEIYAYDLHEKKAKLVAKKAKELDLTCIQVGQKDARKLQETHSKETFDRILVDAPCSGLGVLRSKPDIRYNKKEEDIHQLARIQKDILTHVLPLLKKDGKLVYSTCTVDKEENEQMIQSFLDENPEYKIDSSFFEELPEVLKSAKGRTQFGIQIFPQDLDSDGFFITRIMYQDNSNVSR</sequence>
<dbReference type="EMBL" id="JBHSDV010000001">
    <property type="protein sequence ID" value="MFC4387352.1"/>
    <property type="molecule type" value="Genomic_DNA"/>
</dbReference>
<evidence type="ECO:0000256" key="7">
    <source>
        <dbReference type="ARBA" id="ARBA00022603"/>
    </source>
</evidence>
<keyword evidence="6" id="KW-0698">rRNA processing</keyword>
<comment type="catalytic activity">
    <reaction evidence="13">
        <text>cytidine(967) in 16S rRNA + S-adenosyl-L-methionine = 5-methylcytidine(967) in 16S rRNA + S-adenosyl-L-homocysteine + H(+)</text>
        <dbReference type="Rhea" id="RHEA:42748"/>
        <dbReference type="Rhea" id="RHEA-COMP:10219"/>
        <dbReference type="Rhea" id="RHEA-COMP:10220"/>
        <dbReference type="ChEBI" id="CHEBI:15378"/>
        <dbReference type="ChEBI" id="CHEBI:57856"/>
        <dbReference type="ChEBI" id="CHEBI:59789"/>
        <dbReference type="ChEBI" id="CHEBI:74483"/>
        <dbReference type="ChEBI" id="CHEBI:82748"/>
        <dbReference type="EC" id="2.1.1.176"/>
    </reaction>
</comment>
<evidence type="ECO:0000256" key="13">
    <source>
        <dbReference type="ARBA" id="ARBA00047283"/>
    </source>
</evidence>
<dbReference type="Gene3D" id="3.40.50.150">
    <property type="entry name" value="Vaccinia Virus protein VP39"/>
    <property type="match status" value="1"/>
</dbReference>
<feature type="binding site" evidence="14">
    <location>
        <position position="285"/>
    </location>
    <ligand>
        <name>S-adenosyl-L-methionine</name>
        <dbReference type="ChEBI" id="CHEBI:59789"/>
    </ligand>
</feature>
<dbReference type="Pfam" id="PF01029">
    <property type="entry name" value="NusB"/>
    <property type="match status" value="1"/>
</dbReference>
<evidence type="ECO:0000256" key="5">
    <source>
        <dbReference type="ARBA" id="ARBA00022490"/>
    </source>
</evidence>
<feature type="binding site" evidence="14">
    <location>
        <position position="331"/>
    </location>
    <ligand>
        <name>S-adenosyl-L-methionine</name>
        <dbReference type="ChEBI" id="CHEBI:59789"/>
    </ligand>
</feature>
<evidence type="ECO:0000256" key="4">
    <source>
        <dbReference type="ARBA" id="ARBA00012140"/>
    </source>
</evidence>
<comment type="similarity">
    <text evidence="3 14">Belongs to the class I-like SAM-binding methyltransferase superfamily. RsmB/NOP family.</text>
</comment>
<accession>A0ABV8VSA3</accession>
<keyword evidence="9 14" id="KW-0949">S-adenosyl-L-methionine</keyword>
<evidence type="ECO:0000256" key="12">
    <source>
        <dbReference type="ARBA" id="ARBA00031088"/>
    </source>
</evidence>
<dbReference type="RefSeq" id="WP_390197070.1">
    <property type="nucleotide sequence ID" value="NZ_JBHSDV010000001.1"/>
</dbReference>
<evidence type="ECO:0000256" key="9">
    <source>
        <dbReference type="ARBA" id="ARBA00022691"/>
    </source>
</evidence>
<feature type="active site" description="Nucleophile" evidence="14">
    <location>
        <position position="384"/>
    </location>
</feature>
<gene>
    <name evidence="16" type="primary">rsmB</name>
    <name evidence="16" type="ORF">ACFOZ1_05950</name>
</gene>
<dbReference type="SUPFAM" id="SSF48013">
    <property type="entry name" value="NusB-like"/>
    <property type="match status" value="1"/>
</dbReference>
<evidence type="ECO:0000313" key="16">
    <source>
        <dbReference type="EMBL" id="MFC4387352.1"/>
    </source>
</evidence>
<dbReference type="PROSITE" id="PS51686">
    <property type="entry name" value="SAM_MT_RSMB_NOP"/>
    <property type="match status" value="1"/>
</dbReference>
<keyword evidence="7 14" id="KW-0489">Methyltransferase</keyword>
<dbReference type="NCBIfam" id="NF011494">
    <property type="entry name" value="PRK14902.1"/>
    <property type="match status" value="1"/>
</dbReference>
<name>A0ABV8VSA3_9BACI</name>
<dbReference type="PANTHER" id="PTHR22807">
    <property type="entry name" value="NOP2 YEAST -RELATED NOL1/NOP2/FMU SUN DOMAIN-CONTAINING"/>
    <property type="match status" value="1"/>
</dbReference>
<dbReference type="CDD" id="cd02440">
    <property type="entry name" value="AdoMet_MTases"/>
    <property type="match status" value="1"/>
</dbReference>
<evidence type="ECO:0000256" key="10">
    <source>
        <dbReference type="ARBA" id="ARBA00022884"/>
    </source>
</evidence>
<feature type="binding site" evidence="14">
    <location>
        <begin position="261"/>
        <end position="267"/>
    </location>
    <ligand>
        <name>S-adenosyl-L-methionine</name>
        <dbReference type="ChEBI" id="CHEBI:59789"/>
    </ligand>
</feature>
<dbReference type="InterPro" id="IPR018314">
    <property type="entry name" value="RsmB/NOL1/NOP2-like_CS"/>
</dbReference>
<dbReference type="Pfam" id="PF01189">
    <property type="entry name" value="Methyltr_RsmB-F"/>
    <property type="match status" value="1"/>
</dbReference>
<evidence type="ECO:0000256" key="3">
    <source>
        <dbReference type="ARBA" id="ARBA00007494"/>
    </source>
</evidence>
<dbReference type="PRINTS" id="PR02008">
    <property type="entry name" value="RCMTFAMILY"/>
</dbReference>
<dbReference type="GO" id="GO:0008168">
    <property type="term" value="F:methyltransferase activity"/>
    <property type="evidence" value="ECO:0007669"/>
    <property type="project" value="UniProtKB-KW"/>
</dbReference>
<dbReference type="Gene3D" id="1.10.940.10">
    <property type="entry name" value="NusB-like"/>
    <property type="match status" value="1"/>
</dbReference>
<feature type="domain" description="SAM-dependent MTase RsmB/NOP-type" evidence="15">
    <location>
        <begin position="172"/>
        <end position="450"/>
    </location>
</feature>
<dbReference type="InterPro" id="IPR023267">
    <property type="entry name" value="RCMT"/>
</dbReference>
<evidence type="ECO:0000256" key="14">
    <source>
        <dbReference type="PROSITE-ProRule" id="PRU01023"/>
    </source>
</evidence>
<dbReference type="Gene3D" id="3.30.70.1170">
    <property type="entry name" value="Sun protein, domain 3"/>
    <property type="match status" value="1"/>
</dbReference>
<comment type="subcellular location">
    <subcellularLocation>
        <location evidence="2">Cytoplasm</location>
    </subcellularLocation>
</comment>
<comment type="function">
    <text evidence="1">Specifically methylates the cytosine at position 967 (m5C967) of 16S rRNA.</text>
</comment>
<keyword evidence="10 14" id="KW-0694">RNA-binding</keyword>
<evidence type="ECO:0000256" key="8">
    <source>
        <dbReference type="ARBA" id="ARBA00022679"/>
    </source>
</evidence>
<dbReference type="Proteomes" id="UP001595880">
    <property type="component" value="Unassembled WGS sequence"/>
</dbReference>
<evidence type="ECO:0000259" key="15">
    <source>
        <dbReference type="PROSITE" id="PS51686"/>
    </source>
</evidence>
<keyword evidence="17" id="KW-1185">Reference proteome</keyword>
<dbReference type="InterPro" id="IPR001678">
    <property type="entry name" value="MeTrfase_RsmB-F_NOP2_dom"/>
</dbReference>
<dbReference type="Pfam" id="PF22458">
    <property type="entry name" value="RsmF-B_ferredox"/>
    <property type="match status" value="1"/>
</dbReference>
<dbReference type="PANTHER" id="PTHR22807:SF53">
    <property type="entry name" value="RIBOSOMAL RNA SMALL SUBUNIT METHYLTRANSFERASE B-RELATED"/>
    <property type="match status" value="1"/>
</dbReference>
<dbReference type="InterPro" id="IPR004573">
    <property type="entry name" value="rRNA_ssu_MeTfrase_B"/>
</dbReference>
<dbReference type="InterPro" id="IPR035926">
    <property type="entry name" value="NusB-like_sf"/>
</dbReference>
<dbReference type="InterPro" id="IPR049560">
    <property type="entry name" value="MeTrfase_RsmB-F_NOP2_cat"/>
</dbReference>
<proteinExistence type="inferred from homology"/>
<keyword evidence="8 14" id="KW-0808">Transferase</keyword>
<evidence type="ECO:0000313" key="17">
    <source>
        <dbReference type="Proteomes" id="UP001595880"/>
    </source>
</evidence>
<dbReference type="NCBIfam" id="TIGR00563">
    <property type="entry name" value="rsmB"/>
    <property type="match status" value="1"/>
</dbReference>
<dbReference type="GO" id="GO:0032259">
    <property type="term" value="P:methylation"/>
    <property type="evidence" value="ECO:0007669"/>
    <property type="project" value="UniProtKB-KW"/>
</dbReference>
<evidence type="ECO:0000256" key="6">
    <source>
        <dbReference type="ARBA" id="ARBA00022552"/>
    </source>
</evidence>
<dbReference type="InterPro" id="IPR054728">
    <property type="entry name" value="RsmB-like_ferredoxin"/>
</dbReference>
<dbReference type="SUPFAM" id="SSF53335">
    <property type="entry name" value="S-adenosyl-L-methionine-dependent methyltransferases"/>
    <property type="match status" value="1"/>
</dbReference>
<dbReference type="InterPro" id="IPR006027">
    <property type="entry name" value="NusB_RsmB_TIM44"/>
</dbReference>
<reference evidence="17" key="1">
    <citation type="journal article" date="2019" name="Int. J. Syst. Evol. Microbiol.">
        <title>The Global Catalogue of Microorganisms (GCM) 10K type strain sequencing project: providing services to taxonomists for standard genome sequencing and annotation.</title>
        <authorList>
            <consortium name="The Broad Institute Genomics Platform"/>
            <consortium name="The Broad Institute Genome Sequencing Center for Infectious Disease"/>
            <person name="Wu L."/>
            <person name="Ma J."/>
        </authorList>
    </citation>
    <scope>NUCLEOTIDE SEQUENCE [LARGE SCALE GENOMIC DNA]</scope>
    <source>
        <strain evidence="17">KACC 14058</strain>
    </source>
</reference>
<evidence type="ECO:0000256" key="1">
    <source>
        <dbReference type="ARBA" id="ARBA00002724"/>
    </source>
</evidence>
<dbReference type="EC" id="2.1.1.176" evidence="4"/>
<keyword evidence="5" id="KW-0963">Cytoplasm</keyword>
<feature type="binding site" evidence="14">
    <location>
        <position position="312"/>
    </location>
    <ligand>
        <name>S-adenosyl-L-methionine</name>
        <dbReference type="ChEBI" id="CHEBI:59789"/>
    </ligand>
</feature>
<protein>
    <recommendedName>
        <fullName evidence="4">16S rRNA (cytosine(967)-C(5))-methyltransferase</fullName>
        <ecNumber evidence="4">2.1.1.176</ecNumber>
    </recommendedName>
    <alternativeName>
        <fullName evidence="11">16S rRNA m5C967 methyltransferase</fullName>
    </alternativeName>
    <alternativeName>
        <fullName evidence="12">rRNA (cytosine-C(5)-)-methyltransferase RsmB</fullName>
    </alternativeName>
</protein>
<dbReference type="InterPro" id="IPR029063">
    <property type="entry name" value="SAM-dependent_MTases_sf"/>
</dbReference>
<comment type="caution">
    <text evidence="16">The sequence shown here is derived from an EMBL/GenBank/DDBJ whole genome shotgun (WGS) entry which is preliminary data.</text>
</comment>
<organism evidence="16 17">
    <name type="scientific">Gracilibacillus marinus</name>
    <dbReference type="NCBI Taxonomy" id="630535"/>
    <lineage>
        <taxon>Bacteria</taxon>
        <taxon>Bacillati</taxon>
        <taxon>Bacillota</taxon>
        <taxon>Bacilli</taxon>
        <taxon>Bacillales</taxon>
        <taxon>Bacillaceae</taxon>
        <taxon>Gracilibacillus</taxon>
    </lineage>
</organism>
<evidence type="ECO:0000256" key="11">
    <source>
        <dbReference type="ARBA" id="ARBA00030399"/>
    </source>
</evidence>
<dbReference type="PROSITE" id="PS01153">
    <property type="entry name" value="NOL1_NOP2_SUN"/>
    <property type="match status" value="1"/>
</dbReference>